<keyword evidence="1" id="KW-0812">Transmembrane</keyword>
<keyword evidence="1" id="KW-0472">Membrane</keyword>
<evidence type="ECO:0000256" key="1">
    <source>
        <dbReference type="SAM" id="Phobius"/>
    </source>
</evidence>
<gene>
    <name evidence="2" type="ORF">A8U91_01820</name>
</gene>
<dbReference type="Proteomes" id="UP000092504">
    <property type="component" value="Unassembled WGS sequence"/>
</dbReference>
<sequence length="39" mass="4225">MIENDATIGITFVRSLIVMLVIGVLACLRTNNSSDLYPA</sequence>
<name>A0A1B8P5G9_HALEL</name>
<proteinExistence type="predicted"/>
<accession>A0A1B8P5G9</accession>
<dbReference type="PATRIC" id="fig|2746.7.peg.1866"/>
<dbReference type="EMBL" id="MAJD01000001">
    <property type="protein sequence ID" value="OBX37453.1"/>
    <property type="molecule type" value="Genomic_DNA"/>
</dbReference>
<evidence type="ECO:0000313" key="2">
    <source>
        <dbReference type="EMBL" id="OBX37453.1"/>
    </source>
</evidence>
<keyword evidence="1" id="KW-1133">Transmembrane helix</keyword>
<feature type="transmembrane region" description="Helical" evidence="1">
    <location>
        <begin position="6"/>
        <end position="28"/>
    </location>
</feature>
<protein>
    <submittedName>
        <fullName evidence="2">Uncharacterized protein</fullName>
    </submittedName>
</protein>
<dbReference type="AlphaFoldDB" id="A0A1B8P5G9"/>
<organism evidence="2 3">
    <name type="scientific">Halomonas elongata</name>
    <dbReference type="NCBI Taxonomy" id="2746"/>
    <lineage>
        <taxon>Bacteria</taxon>
        <taxon>Pseudomonadati</taxon>
        <taxon>Pseudomonadota</taxon>
        <taxon>Gammaproteobacteria</taxon>
        <taxon>Oceanospirillales</taxon>
        <taxon>Halomonadaceae</taxon>
        <taxon>Halomonas</taxon>
    </lineage>
</organism>
<reference evidence="2 3" key="1">
    <citation type="submission" date="2016-06" db="EMBL/GenBank/DDBJ databases">
        <title>Genome sequence of halotolerant plant growth promoting strain of Halomonas elongata HEK1 isolated from salterns of Rann of Kutch, Gujarat, India.</title>
        <authorList>
            <person name="Gaba S."/>
            <person name="Singh R.N."/>
            <person name="Abrol S."/>
            <person name="Kaushik R."/>
            <person name="Saxena A.K."/>
        </authorList>
    </citation>
    <scope>NUCLEOTIDE SEQUENCE [LARGE SCALE GENOMIC DNA]</scope>
    <source>
        <strain evidence="2 3">HEK1</strain>
    </source>
</reference>
<comment type="caution">
    <text evidence="2">The sequence shown here is derived from an EMBL/GenBank/DDBJ whole genome shotgun (WGS) entry which is preliminary data.</text>
</comment>
<evidence type="ECO:0000313" key="3">
    <source>
        <dbReference type="Proteomes" id="UP000092504"/>
    </source>
</evidence>